<dbReference type="InterPro" id="IPR036865">
    <property type="entry name" value="CRAL-TRIO_dom_sf"/>
</dbReference>
<feature type="compositionally biased region" description="Low complexity" evidence="1">
    <location>
        <begin position="282"/>
        <end position="295"/>
    </location>
</feature>
<evidence type="ECO:0000259" key="3">
    <source>
        <dbReference type="PROSITE" id="PS50191"/>
    </source>
</evidence>
<evidence type="ECO:0000313" key="5">
    <source>
        <dbReference type="Proteomes" id="UP000002630"/>
    </source>
</evidence>
<feature type="transmembrane region" description="Helical" evidence="2">
    <location>
        <begin position="46"/>
        <end position="63"/>
    </location>
</feature>
<keyword evidence="2" id="KW-0472">Membrane</keyword>
<dbReference type="SMART" id="SM00516">
    <property type="entry name" value="SEC14"/>
    <property type="match status" value="1"/>
</dbReference>
<feature type="compositionally biased region" description="Gly residues" evidence="1">
    <location>
        <begin position="693"/>
        <end position="713"/>
    </location>
</feature>
<gene>
    <name evidence="4" type="ORF">Esi_0000_0552</name>
</gene>
<feature type="transmembrane region" description="Helical" evidence="2">
    <location>
        <begin position="90"/>
        <end position="113"/>
    </location>
</feature>
<keyword evidence="5" id="KW-1185">Reference proteome</keyword>
<feature type="region of interest" description="Disordered" evidence="1">
    <location>
        <begin position="537"/>
        <end position="621"/>
    </location>
</feature>
<feature type="compositionally biased region" description="Acidic residues" evidence="1">
    <location>
        <begin position="1113"/>
        <end position="1122"/>
    </location>
</feature>
<feature type="region of interest" description="Disordered" evidence="1">
    <location>
        <begin position="693"/>
        <end position="730"/>
    </location>
</feature>
<feature type="transmembrane region" description="Helical" evidence="2">
    <location>
        <begin position="207"/>
        <end position="230"/>
    </location>
</feature>
<dbReference type="InterPro" id="IPR051026">
    <property type="entry name" value="PI/PC_transfer"/>
</dbReference>
<dbReference type="Pfam" id="PF00650">
    <property type="entry name" value="CRAL_TRIO"/>
    <property type="match status" value="1"/>
</dbReference>
<sequence>MTAHTRLWRTVACVLFFQDALSGALFLPVLPSLVGQLLGMERDTVGFSTAWVVAVLLASYYVGRSGTLTAAVRLCASGSSRAPAAIPPSLLTVGVLLVLSASAYTGCGIVVVVVDHEQQLTTSSLYVLLYFCLFRALTGALAAGHRMSACRCLDHAALLESAPTTITTAAKLGSRSWQESAGAVGGLVAGCALAGGLFEYSDPSRPTLLLCLAAAAAHAAALPLVLLVAWRNCCRSRSGTVDGGGGYSTVQGTPGGSDAEVELMGRPPWSARDDSFDGGRGDSAAAAAAATPGAGSEERVVDIPGRYLRGCAGDPVEAERRWRLTLEWRAKERIDEVLREPQPHFELIKRHYPHYIHRRARNGCPVWIELPGRIDLPAIRSAGVSPEALQRHYVFVTEYMWGVLEPDFENGQAVTVLDVQGLGMRDLAGEALGFVKQATAIVQDHYVERSNRMFIVNAPSYFSLIWRVIRPMLNERTQAKIGIINTDAKKIAAALLECIAPENLPRQYGGTCPLDLGESEEELDLRTYVASIATATAAGPGSHAGAPPTPTPPPSGLEALRSNEEEEEEVEVDFRARSEPTARAGGVGPRNNGLPAAAAAGAVTKGRGPAESGVLGGGGGAGLEETGGGGLVAAGRPPGAARRVLGSVRGALGWAGGKLAWRRSTVAHLGQENGFQYDSEQHRWVLRDDMAGGGGGKAGAVEGGGASEGGGERVGQTTSTRRERGASVSSEDMTVLAIQAAHHSLVEAGLKLSPVPSESPAVLGSSSGVAAARDDGGFPSRLSYGGKPGTFPGGIAAGEDHHYCYPQPVSSLSVPCPCLRPLGRRASRPDVATVLYASSAAVREALPVWLLAGVEAGGLGASPPRVGLVFAAGARVAAAGRGASGCCCGAQYPGQAGGGSGGGGGGGGGAGRRLLYAVWTRLASVVVLGAVYLLPRIVPEAVAAAFIPPAVLWLAVAAVVAANHASLELCTAAAAAAAAAAVAGAASAASSTAGSRHRRPMFVSRTTSSSSHGPSDERTRSTSSASCGSGFVGASRGPRARGSSLATASGSNLFVGDVLGSIAGPLVLALAMWAGQRLPLEPSLWLALCLCGDLWLVAGAREAEPRHATLLGGEEEEDEEEEERRRSRRFAQFV</sequence>
<keyword evidence="2" id="KW-1133">Transmembrane helix</keyword>
<feature type="compositionally biased region" description="Low complexity" evidence="1">
    <location>
        <begin position="537"/>
        <end position="546"/>
    </location>
</feature>
<dbReference type="EMBL" id="FN647682">
    <property type="protein sequence ID" value="CBN76740.1"/>
    <property type="molecule type" value="Genomic_DNA"/>
</dbReference>
<feature type="transmembrane region" description="Helical" evidence="2">
    <location>
        <begin position="969"/>
        <end position="989"/>
    </location>
</feature>
<feature type="region of interest" description="Disordered" evidence="1">
    <location>
        <begin position="994"/>
        <end position="1039"/>
    </location>
</feature>
<dbReference type="EMBL" id="FN649726">
    <property type="protein sequence ID" value="CBN76740.1"/>
    <property type="molecule type" value="Genomic_DNA"/>
</dbReference>
<dbReference type="InterPro" id="IPR001251">
    <property type="entry name" value="CRAL-TRIO_dom"/>
</dbReference>
<feature type="transmembrane region" description="Helical" evidence="2">
    <location>
        <begin position="914"/>
        <end position="935"/>
    </location>
</feature>
<evidence type="ECO:0000313" key="4">
    <source>
        <dbReference type="EMBL" id="CBN76740.1"/>
    </source>
</evidence>
<dbReference type="AlphaFoldDB" id="D8LBN1"/>
<evidence type="ECO:0000256" key="1">
    <source>
        <dbReference type="SAM" id="MobiDB-lite"/>
    </source>
</evidence>
<feature type="region of interest" description="Disordered" evidence="1">
    <location>
        <begin position="265"/>
        <end position="295"/>
    </location>
</feature>
<dbReference type="PANTHER" id="PTHR45657:SF61">
    <property type="entry name" value="CRAL-TRIO DOMAIN-CONTAINING PROTEIN"/>
    <property type="match status" value="1"/>
</dbReference>
<feature type="domain" description="CRAL-TRIO" evidence="3">
    <location>
        <begin position="344"/>
        <end position="516"/>
    </location>
</feature>
<dbReference type="Proteomes" id="UP000002630">
    <property type="component" value="Linkage Group LG01"/>
</dbReference>
<dbReference type="PROSITE" id="PS50191">
    <property type="entry name" value="CRAL_TRIO"/>
    <property type="match status" value="1"/>
</dbReference>
<dbReference type="CDD" id="cd00170">
    <property type="entry name" value="SEC14"/>
    <property type="match status" value="1"/>
</dbReference>
<evidence type="ECO:0000256" key="2">
    <source>
        <dbReference type="SAM" id="Phobius"/>
    </source>
</evidence>
<dbReference type="InParanoid" id="D8LBN1"/>
<organism evidence="4 5">
    <name type="scientific">Ectocarpus siliculosus</name>
    <name type="common">Brown alga</name>
    <name type="synonym">Conferva siliculosa</name>
    <dbReference type="NCBI Taxonomy" id="2880"/>
    <lineage>
        <taxon>Eukaryota</taxon>
        <taxon>Sar</taxon>
        <taxon>Stramenopiles</taxon>
        <taxon>Ochrophyta</taxon>
        <taxon>PX clade</taxon>
        <taxon>Phaeophyceae</taxon>
        <taxon>Ectocarpales</taxon>
        <taxon>Ectocarpaceae</taxon>
        <taxon>Ectocarpus</taxon>
    </lineage>
</organism>
<reference evidence="4 5" key="1">
    <citation type="journal article" date="2010" name="Nature">
        <title>The Ectocarpus genome and the independent evolution of multicellularity in brown algae.</title>
        <authorList>
            <person name="Cock J.M."/>
            <person name="Sterck L."/>
            <person name="Rouze P."/>
            <person name="Scornet D."/>
            <person name="Allen A.E."/>
            <person name="Amoutzias G."/>
            <person name="Anthouard V."/>
            <person name="Artiguenave F."/>
            <person name="Aury J.M."/>
            <person name="Badger J.H."/>
            <person name="Beszteri B."/>
            <person name="Billiau K."/>
            <person name="Bonnet E."/>
            <person name="Bothwell J.H."/>
            <person name="Bowler C."/>
            <person name="Boyen C."/>
            <person name="Brownlee C."/>
            <person name="Carrano C.J."/>
            <person name="Charrier B."/>
            <person name="Cho G.Y."/>
            <person name="Coelho S.M."/>
            <person name="Collen J."/>
            <person name="Corre E."/>
            <person name="Da Silva C."/>
            <person name="Delage L."/>
            <person name="Delaroque N."/>
            <person name="Dittami S.M."/>
            <person name="Doulbeau S."/>
            <person name="Elias M."/>
            <person name="Farnham G."/>
            <person name="Gachon C.M."/>
            <person name="Gschloessl B."/>
            <person name="Heesch S."/>
            <person name="Jabbari K."/>
            <person name="Jubin C."/>
            <person name="Kawai H."/>
            <person name="Kimura K."/>
            <person name="Kloareg B."/>
            <person name="Kupper F.C."/>
            <person name="Lang D."/>
            <person name="Le Bail A."/>
            <person name="Leblanc C."/>
            <person name="Lerouge P."/>
            <person name="Lohr M."/>
            <person name="Lopez P.J."/>
            <person name="Martens C."/>
            <person name="Maumus F."/>
            <person name="Michel G."/>
            <person name="Miranda-Saavedra D."/>
            <person name="Morales J."/>
            <person name="Moreau H."/>
            <person name="Motomura T."/>
            <person name="Nagasato C."/>
            <person name="Napoli C.A."/>
            <person name="Nelson D.R."/>
            <person name="Nyvall-Collen P."/>
            <person name="Peters A.F."/>
            <person name="Pommier C."/>
            <person name="Potin P."/>
            <person name="Poulain J."/>
            <person name="Quesneville H."/>
            <person name="Read B."/>
            <person name="Rensing S.A."/>
            <person name="Ritter A."/>
            <person name="Rousvoal S."/>
            <person name="Samanta M."/>
            <person name="Samson G."/>
            <person name="Schroeder D.C."/>
            <person name="Segurens B."/>
            <person name="Strittmatter M."/>
            <person name="Tonon T."/>
            <person name="Tregear J.W."/>
            <person name="Valentin K."/>
            <person name="von Dassow P."/>
            <person name="Yamagishi T."/>
            <person name="Van de Peer Y."/>
            <person name="Wincker P."/>
        </authorList>
    </citation>
    <scope>NUCLEOTIDE SEQUENCE [LARGE SCALE GENOMIC DNA]</scope>
    <source>
        <strain evidence="5">Ec32 / CCAP1310/4</strain>
    </source>
</reference>
<dbReference type="Gene3D" id="3.40.525.10">
    <property type="entry name" value="CRAL-TRIO lipid binding domain"/>
    <property type="match status" value="1"/>
</dbReference>
<protein>
    <recommendedName>
        <fullName evidence="3">CRAL-TRIO domain-containing protein</fullName>
    </recommendedName>
</protein>
<name>D8LBN1_ECTSI</name>
<feature type="compositionally biased region" description="Basic and acidic residues" evidence="1">
    <location>
        <begin position="271"/>
        <end position="280"/>
    </location>
</feature>
<keyword evidence="2" id="KW-0812">Transmembrane</keyword>
<dbReference type="OrthoDB" id="1434354at2759"/>
<proteinExistence type="predicted"/>
<accession>D8LBN1</accession>
<feature type="transmembrane region" description="Helical" evidence="2">
    <location>
        <begin position="125"/>
        <end position="143"/>
    </location>
</feature>
<dbReference type="PANTHER" id="PTHR45657">
    <property type="entry name" value="CRAL-TRIO DOMAIN-CONTAINING PROTEIN YKL091C-RELATED"/>
    <property type="match status" value="1"/>
</dbReference>
<dbReference type="STRING" id="2880.D8LBN1"/>
<feature type="transmembrane region" description="Helical" evidence="2">
    <location>
        <begin position="941"/>
        <end position="962"/>
    </location>
</feature>
<dbReference type="eggNOG" id="KOG1471">
    <property type="taxonomic scope" value="Eukaryota"/>
</dbReference>
<feature type="region of interest" description="Disordered" evidence="1">
    <location>
        <begin position="1108"/>
        <end position="1134"/>
    </location>
</feature>
<dbReference type="SUPFAM" id="SSF52087">
    <property type="entry name" value="CRAL/TRIO domain"/>
    <property type="match status" value="1"/>
</dbReference>